<evidence type="ECO:0000256" key="1">
    <source>
        <dbReference type="ARBA" id="ARBA00004496"/>
    </source>
</evidence>
<sequence length="797" mass="86820">MSVATAGAAVSTQHHQPTAEQIRLAQLIDNKKHNDPEVQKIIRKVLDVVENSNQEDALVALFDCDYDYEKAVALLIEKGHDIANEWRTATNHKVTKKQQQQKGAATKNGHEELSENGQQRGNNNSAPRGKTRGGRSKFQQNGGDSHNATTGNNNQQQNDNDMPQQRQRGGSGYRGRNRGNPRGSFRGTDRNYQPHQQQQTQDSNVDASSPSDTNRRNKGAASNPKSQQDQWDVGNWNGETLIISRTTKDEEQQASATADSSSVVHNGQSDVAHPDQSTTKFDFIEAARQIKDVIGIGQAPKSSIPDQQQKSKATGQPINTKVTPPPPSSSSSQPTAQTQQRIPHQPVIFSDHFDGGMHKIDVQFGNLGESYDDASAVSTAPFYQPTGSIPTNKVSQQRPMEQSAHISPSTRSTEQPVMNQQRILLTQVQQPAMAIKSVVPPQYTVHPQQHQANTQNMLLQSLLFHQQQQPEPVTLDASYDPNAFPLSSLDFSSPYIMAAMNAAAVPQQQTQARYMVPQPPPAPQQTSTKTAQTQPVSTTAPSTGAKKAPAVPPGMFPSTVPPPLPQTAYPTPYGVQQQTGGPAFSAPYDAEHLFTSSFMQLNNSQQTQSPTGGYGSVTPPVQQHNQPQQTNSNNDSKAMGYRGPVTENLMLMQQLNLQQTNSQQHGQQAAAHSPMNFFLGHPAGGSNYSSGPQLVYAPAAAAAMTQQQPQQFSKQQGQQYNQHNSSAGMGGNEEYYGRGSSSSNKEGQYIYATATQPPHISAQSAAQQHGVNKQQHQSQRTGGNVYNNQQGQQRPYQ</sequence>
<feature type="compositionally biased region" description="Low complexity" evidence="4">
    <location>
        <begin position="782"/>
        <end position="797"/>
    </location>
</feature>
<feature type="region of interest" description="Disordered" evidence="4">
    <location>
        <begin position="603"/>
        <end position="642"/>
    </location>
</feature>
<dbReference type="InterPro" id="IPR051833">
    <property type="entry name" value="TC-DDR_regulator"/>
</dbReference>
<gene>
    <name evidence="5" type="ORF">EDS130_LOCUS8555</name>
    <name evidence="6" type="ORF">XAT740_LOCUS10631</name>
</gene>
<feature type="region of interest" description="Disordered" evidence="4">
    <location>
        <begin position="247"/>
        <end position="276"/>
    </location>
</feature>
<dbReference type="EMBL" id="CAJNOR010000570">
    <property type="protein sequence ID" value="CAF0950410.1"/>
    <property type="molecule type" value="Genomic_DNA"/>
</dbReference>
<proteinExistence type="predicted"/>
<dbReference type="EMBL" id="CAJNOJ010000027">
    <property type="protein sequence ID" value="CAF0876283.1"/>
    <property type="molecule type" value="Genomic_DNA"/>
</dbReference>
<dbReference type="InterPro" id="IPR009060">
    <property type="entry name" value="UBA-like_sf"/>
</dbReference>
<keyword evidence="2" id="KW-0963">Cytoplasm</keyword>
<dbReference type="PANTHER" id="PTHR16308:SF13">
    <property type="entry name" value="PROTEIN LINGERER"/>
    <property type="match status" value="1"/>
</dbReference>
<feature type="compositionally biased region" description="Polar residues" evidence="4">
    <location>
        <begin position="137"/>
        <end position="151"/>
    </location>
</feature>
<feature type="compositionally biased region" description="Low complexity" evidence="4">
    <location>
        <begin position="152"/>
        <end position="168"/>
    </location>
</feature>
<dbReference type="Gene3D" id="1.10.8.10">
    <property type="entry name" value="DNA helicase RuvA subunit, C-terminal domain"/>
    <property type="match status" value="1"/>
</dbReference>
<dbReference type="AlphaFoldDB" id="A0A814D062"/>
<evidence type="ECO:0000313" key="6">
    <source>
        <dbReference type="EMBL" id="CAF0950410.1"/>
    </source>
</evidence>
<feature type="compositionally biased region" description="Low complexity" evidence="4">
    <location>
        <begin position="524"/>
        <end position="535"/>
    </location>
</feature>
<feature type="region of interest" description="Disordered" evidence="4">
    <location>
        <begin position="387"/>
        <end position="415"/>
    </location>
</feature>
<dbReference type="Proteomes" id="UP000663828">
    <property type="component" value="Unassembled WGS sequence"/>
</dbReference>
<evidence type="ECO:0000313" key="7">
    <source>
        <dbReference type="Proteomes" id="UP000663828"/>
    </source>
</evidence>
<organism evidence="6 7">
    <name type="scientific">Adineta ricciae</name>
    <name type="common">Rotifer</name>
    <dbReference type="NCBI Taxonomy" id="249248"/>
    <lineage>
        <taxon>Eukaryota</taxon>
        <taxon>Metazoa</taxon>
        <taxon>Spiralia</taxon>
        <taxon>Gnathifera</taxon>
        <taxon>Rotifera</taxon>
        <taxon>Eurotatoria</taxon>
        <taxon>Bdelloidea</taxon>
        <taxon>Adinetida</taxon>
        <taxon>Adinetidae</taxon>
        <taxon>Adineta</taxon>
    </lineage>
</organism>
<accession>A0A814D062</accession>
<name>A0A814D062_ADIRI</name>
<feature type="compositionally biased region" description="Polar residues" evidence="4">
    <location>
        <begin position="190"/>
        <end position="212"/>
    </location>
</feature>
<dbReference type="OrthoDB" id="5918007at2759"/>
<feature type="compositionally biased region" description="Polar residues" evidence="4">
    <location>
        <begin position="253"/>
        <end position="276"/>
    </location>
</feature>
<feature type="region of interest" description="Disordered" evidence="4">
    <location>
        <begin position="515"/>
        <end position="551"/>
    </location>
</feature>
<feature type="region of interest" description="Disordered" evidence="4">
    <location>
        <begin position="706"/>
        <end position="797"/>
    </location>
</feature>
<comment type="caution">
    <text evidence="6">The sequence shown here is derived from an EMBL/GenBank/DDBJ whole genome shotgun (WGS) entry which is preliminary data.</text>
</comment>
<dbReference type="GO" id="GO:0005737">
    <property type="term" value="C:cytoplasm"/>
    <property type="evidence" value="ECO:0007669"/>
    <property type="project" value="UniProtKB-SubCell"/>
</dbReference>
<keyword evidence="3" id="KW-0597">Phosphoprotein</keyword>
<reference evidence="6" key="1">
    <citation type="submission" date="2021-02" db="EMBL/GenBank/DDBJ databases">
        <authorList>
            <person name="Nowell W R."/>
        </authorList>
    </citation>
    <scope>NUCLEOTIDE SEQUENCE</scope>
</reference>
<dbReference type="PANTHER" id="PTHR16308">
    <property type="entry name" value="UBIQUITIN ASSOCIATED PROTEIN 2-LIKE/LINGERER"/>
    <property type="match status" value="1"/>
</dbReference>
<evidence type="ECO:0000256" key="2">
    <source>
        <dbReference type="ARBA" id="ARBA00022490"/>
    </source>
</evidence>
<dbReference type="SUPFAM" id="SSF46934">
    <property type="entry name" value="UBA-like"/>
    <property type="match status" value="1"/>
</dbReference>
<feature type="compositionally biased region" description="Polar residues" evidence="4">
    <location>
        <begin position="619"/>
        <end position="636"/>
    </location>
</feature>
<feature type="compositionally biased region" description="Polar residues" evidence="4">
    <location>
        <begin position="300"/>
        <end position="322"/>
    </location>
</feature>
<keyword evidence="7" id="KW-1185">Reference proteome</keyword>
<dbReference type="Proteomes" id="UP000663852">
    <property type="component" value="Unassembled WGS sequence"/>
</dbReference>
<feature type="region of interest" description="Disordered" evidence="4">
    <location>
        <begin position="90"/>
        <end position="234"/>
    </location>
</feature>
<evidence type="ECO:0000313" key="5">
    <source>
        <dbReference type="EMBL" id="CAF0876283.1"/>
    </source>
</evidence>
<evidence type="ECO:0000256" key="4">
    <source>
        <dbReference type="SAM" id="MobiDB-lite"/>
    </source>
</evidence>
<feature type="compositionally biased region" description="Low complexity" evidence="4">
    <location>
        <begin position="706"/>
        <end position="722"/>
    </location>
</feature>
<dbReference type="GO" id="GO:0005634">
    <property type="term" value="C:nucleus"/>
    <property type="evidence" value="ECO:0007669"/>
    <property type="project" value="TreeGrafter"/>
</dbReference>
<feature type="compositionally biased region" description="Polar residues" evidence="4">
    <location>
        <begin position="115"/>
        <end position="126"/>
    </location>
</feature>
<feature type="compositionally biased region" description="Low complexity" evidence="4">
    <location>
        <begin position="329"/>
        <end position="340"/>
    </location>
</feature>
<feature type="compositionally biased region" description="Polar residues" evidence="4">
    <location>
        <begin position="753"/>
        <end position="781"/>
    </location>
</feature>
<protein>
    <submittedName>
        <fullName evidence="6">Uncharacterized protein</fullName>
    </submittedName>
</protein>
<feature type="region of interest" description="Disordered" evidence="4">
    <location>
        <begin position="298"/>
        <end position="342"/>
    </location>
</feature>
<comment type="subcellular location">
    <subcellularLocation>
        <location evidence="1">Cytoplasm</location>
    </subcellularLocation>
</comment>
<evidence type="ECO:0000256" key="3">
    <source>
        <dbReference type="ARBA" id="ARBA00022553"/>
    </source>
</evidence>